<protein>
    <submittedName>
        <fullName evidence="1">Uncharacterized protein</fullName>
    </submittedName>
</protein>
<proteinExistence type="predicted"/>
<organism evidence="1 2">
    <name type="scientific">Pelobates cultripes</name>
    <name type="common">Western spadefoot toad</name>
    <dbReference type="NCBI Taxonomy" id="61616"/>
    <lineage>
        <taxon>Eukaryota</taxon>
        <taxon>Metazoa</taxon>
        <taxon>Chordata</taxon>
        <taxon>Craniata</taxon>
        <taxon>Vertebrata</taxon>
        <taxon>Euteleostomi</taxon>
        <taxon>Amphibia</taxon>
        <taxon>Batrachia</taxon>
        <taxon>Anura</taxon>
        <taxon>Pelobatoidea</taxon>
        <taxon>Pelobatidae</taxon>
        <taxon>Pelobates</taxon>
    </lineage>
</organism>
<keyword evidence="2" id="KW-1185">Reference proteome</keyword>
<reference evidence="1" key="1">
    <citation type="submission" date="2022-03" db="EMBL/GenBank/DDBJ databases">
        <authorList>
            <person name="Alioto T."/>
            <person name="Alioto T."/>
            <person name="Gomez Garrido J."/>
        </authorList>
    </citation>
    <scope>NUCLEOTIDE SEQUENCE</scope>
</reference>
<evidence type="ECO:0000313" key="1">
    <source>
        <dbReference type="EMBL" id="CAH2274662.1"/>
    </source>
</evidence>
<dbReference type="AlphaFoldDB" id="A0AAD1RQ53"/>
<sequence>MLARTMKPRPRHPHITSIKVPDGTIRTSPNDIAQVFMAFYKTLYNHSPTYGTSNDTQFPKINKFLSNYTLPKLYTKAIEALGAPISQEDINLTISALKRGKAPVPDDFERGYYMKN</sequence>
<evidence type="ECO:0000313" key="2">
    <source>
        <dbReference type="Proteomes" id="UP001295444"/>
    </source>
</evidence>
<accession>A0AAD1RQ53</accession>
<name>A0AAD1RQ53_PELCU</name>
<dbReference type="EMBL" id="OW240914">
    <property type="protein sequence ID" value="CAH2274662.1"/>
    <property type="molecule type" value="Genomic_DNA"/>
</dbReference>
<dbReference type="Proteomes" id="UP001295444">
    <property type="component" value="Chromosome 03"/>
</dbReference>
<gene>
    <name evidence="1" type="ORF">PECUL_23A015669</name>
</gene>